<evidence type="ECO:0000259" key="9">
    <source>
        <dbReference type="PROSITE" id="PS50164"/>
    </source>
</evidence>
<feature type="coiled-coil region" evidence="7">
    <location>
        <begin position="202"/>
        <end position="249"/>
    </location>
</feature>
<dbReference type="Pfam" id="PF14520">
    <property type="entry name" value="HHH_5"/>
    <property type="match status" value="1"/>
</dbReference>
<dbReference type="InterPro" id="IPR001162">
    <property type="entry name" value="UvrC_RNase_H_dom"/>
</dbReference>
<evidence type="ECO:0000259" key="8">
    <source>
        <dbReference type="PROSITE" id="PS50151"/>
    </source>
</evidence>
<dbReference type="Pfam" id="PF08459">
    <property type="entry name" value="UvrC_RNaseH_dom"/>
    <property type="match status" value="1"/>
</dbReference>
<dbReference type="Gene3D" id="3.30.420.340">
    <property type="entry name" value="UvrC, RNAse H endonuclease domain"/>
    <property type="match status" value="1"/>
</dbReference>
<dbReference type="InterPro" id="IPR047296">
    <property type="entry name" value="GIY-YIG_UvrC_Cho"/>
</dbReference>
<feature type="coiled-coil region" evidence="7">
    <location>
        <begin position="360"/>
        <end position="396"/>
    </location>
</feature>
<comment type="subcellular location">
    <subcellularLocation>
        <location evidence="6">Cytoplasm</location>
    </subcellularLocation>
</comment>
<dbReference type="InterPro" id="IPR035901">
    <property type="entry name" value="GIY-YIG_endonuc_sf"/>
</dbReference>
<feature type="domain" description="GIY-YIG" evidence="9">
    <location>
        <begin position="22"/>
        <end position="99"/>
    </location>
</feature>
<dbReference type="InterPro" id="IPR036876">
    <property type="entry name" value="UVR_dom_sf"/>
</dbReference>
<dbReference type="InterPro" id="IPR050066">
    <property type="entry name" value="UvrABC_protein_C"/>
</dbReference>
<dbReference type="EMBL" id="CP088295">
    <property type="protein sequence ID" value="UUY01696.1"/>
    <property type="molecule type" value="Genomic_DNA"/>
</dbReference>
<dbReference type="InterPro" id="IPR038476">
    <property type="entry name" value="UvrC_RNase_H_dom_sf"/>
</dbReference>
<keyword evidence="2 6" id="KW-0227">DNA damage</keyword>
<dbReference type="Pfam" id="PF22920">
    <property type="entry name" value="UvrC_RNaseH"/>
    <property type="match status" value="1"/>
</dbReference>
<dbReference type="InterPro" id="IPR001943">
    <property type="entry name" value="UVR_dom"/>
</dbReference>
<evidence type="ECO:0000256" key="6">
    <source>
        <dbReference type="HAMAP-Rule" id="MF_00203"/>
    </source>
</evidence>
<dbReference type="PANTHER" id="PTHR30562">
    <property type="entry name" value="UVRC/OXIDOREDUCTASE"/>
    <property type="match status" value="1"/>
</dbReference>
<dbReference type="SUPFAM" id="SSF82771">
    <property type="entry name" value="GIY-YIG endonuclease"/>
    <property type="match status" value="1"/>
</dbReference>
<keyword evidence="3 6" id="KW-0228">DNA excision</keyword>
<feature type="domain" description="UvrC family homology region profile" evidence="10">
    <location>
        <begin position="262"/>
        <end position="506"/>
    </location>
</feature>
<dbReference type="Gene3D" id="3.40.1440.10">
    <property type="entry name" value="GIY-YIG endonuclease"/>
    <property type="match status" value="1"/>
</dbReference>
<dbReference type="NCBIfam" id="NF001824">
    <property type="entry name" value="PRK00558.1-5"/>
    <property type="match status" value="1"/>
</dbReference>
<keyword evidence="6" id="KW-0742">SOS response</keyword>
<evidence type="ECO:0000256" key="3">
    <source>
        <dbReference type="ARBA" id="ARBA00022769"/>
    </source>
</evidence>
<dbReference type="HAMAP" id="MF_00203">
    <property type="entry name" value="UvrC"/>
    <property type="match status" value="1"/>
</dbReference>
<dbReference type="Pfam" id="PF01541">
    <property type="entry name" value="GIY-YIG"/>
    <property type="match status" value="1"/>
</dbReference>
<dbReference type="CDD" id="cd10434">
    <property type="entry name" value="GIY-YIG_UvrC_Cho"/>
    <property type="match status" value="1"/>
</dbReference>
<dbReference type="PROSITE" id="PS50151">
    <property type="entry name" value="UVR"/>
    <property type="match status" value="1"/>
</dbReference>
<keyword evidence="1 6" id="KW-0963">Cytoplasm</keyword>
<evidence type="ECO:0000259" key="10">
    <source>
        <dbReference type="PROSITE" id="PS50165"/>
    </source>
</evidence>
<evidence type="ECO:0000256" key="5">
    <source>
        <dbReference type="ARBA" id="ARBA00023204"/>
    </source>
</evidence>
<evidence type="ECO:0000313" key="11">
    <source>
        <dbReference type="EMBL" id="UUY01696.1"/>
    </source>
</evidence>
<dbReference type="InterPro" id="IPR010994">
    <property type="entry name" value="RuvA_2-like"/>
</dbReference>
<comment type="function">
    <text evidence="6">The UvrABC repair system catalyzes the recognition and processing of DNA lesions. UvrC both incises the 5' and 3' sides of the lesion. The N-terminal half is responsible for the 3' incision and the C-terminal half is responsible for the 5' incision.</text>
</comment>
<proteinExistence type="inferred from homology"/>
<dbReference type="PROSITE" id="PS50165">
    <property type="entry name" value="UVRC"/>
    <property type="match status" value="1"/>
</dbReference>
<comment type="similarity">
    <text evidence="6">Belongs to the UvrC family.</text>
</comment>
<dbReference type="SUPFAM" id="SSF47781">
    <property type="entry name" value="RuvA domain 2-like"/>
    <property type="match status" value="1"/>
</dbReference>
<reference evidence="12" key="1">
    <citation type="submission" date="2021-11" db="EMBL/GenBank/DDBJ databases">
        <title>Cultivation dependent microbiological survey of springs from the worlds oldest radium mine currently devoted to the extraction of radon-saturated water.</title>
        <authorList>
            <person name="Kapinusova G."/>
            <person name="Smrhova T."/>
            <person name="Strejcek M."/>
            <person name="Suman J."/>
            <person name="Jani K."/>
            <person name="Pajer P."/>
            <person name="Uhlik O."/>
        </authorList>
    </citation>
    <scope>NUCLEOTIDE SEQUENCE [LARGE SCALE GENOMIC DNA]</scope>
    <source>
        <strain evidence="12">J379</strain>
    </source>
</reference>
<dbReference type="GO" id="GO:0016787">
    <property type="term" value="F:hydrolase activity"/>
    <property type="evidence" value="ECO:0007669"/>
    <property type="project" value="UniProtKB-KW"/>
</dbReference>
<dbReference type="Gene3D" id="1.10.150.20">
    <property type="entry name" value="5' to 3' exonuclease, C-terminal subdomain"/>
    <property type="match status" value="1"/>
</dbReference>
<keyword evidence="5 6" id="KW-0234">DNA repair</keyword>
<dbReference type="SMART" id="SM00465">
    <property type="entry name" value="GIYc"/>
    <property type="match status" value="1"/>
</dbReference>
<dbReference type="InterPro" id="IPR000305">
    <property type="entry name" value="GIY-YIG_endonuc"/>
</dbReference>
<sequence>MATEEQLGRVERLKQQRRTLPDGPGVYLMRDARGRVIYVGKAKSIRKRVNSHFSKPVTRGAKDMVSEIDHIEFLLVSSESEALLTEQNFIKQYRPRFNIRLRDDKSYPFIAISMDEEYPRVYFTRERHRKGRLYFGPYSNAKRVRSTLDLLGKIFLYRSCNGPEPGRRSGSPCLDYYIKRCGAPCVGYVDQAEYREAIDGVVDFLQGRYRDIERDLEQKMQDAAAAQEFEQAALERNRLRAVKDLLQRQRVANEAVGTLDAVAVAVHGTDANAQVFQVRDGVLSDRQSFYLTNETEGEVAEVIEEFLLQYYGGALSIPAQIVIQGELEDDEVEAIEELLAERRGGRVELRRAERGDKRRILELAERNAKLALDQEKLKSERQRQQRVEALDELQRELGMDTLPIRIECFDISNLMGTNTVASMVVFEGGAPKKSDYRRFKVRGTTEGVPDDFAAMEEVLGRRMAQYETQQDLSPHDPKRNESFASLPSLIVIDGGPGQLSAGMRALEGFRERGVTIIGLAKKLEEVWFPGQRTPLVLPHDTHGLQLLQRVRDEAHRFAITHHRQRRDKDMSVSVLDDLPGIGPVRKRTLLNHFGSPEAVMAASREELEGVRGIPAKTARELYALLHRTGD</sequence>
<dbReference type="NCBIfam" id="TIGR00194">
    <property type="entry name" value="uvrC"/>
    <property type="match status" value="1"/>
</dbReference>
<organism evidence="11 12">
    <name type="scientific">Svornostia abyssi</name>
    <dbReference type="NCBI Taxonomy" id="2898438"/>
    <lineage>
        <taxon>Bacteria</taxon>
        <taxon>Bacillati</taxon>
        <taxon>Actinomycetota</taxon>
        <taxon>Thermoleophilia</taxon>
        <taxon>Solirubrobacterales</taxon>
        <taxon>Baekduiaceae</taxon>
        <taxon>Svornostia</taxon>
    </lineage>
</organism>
<keyword evidence="12" id="KW-1185">Reference proteome</keyword>
<dbReference type="InterPro" id="IPR004791">
    <property type="entry name" value="UvrC"/>
</dbReference>
<evidence type="ECO:0000256" key="7">
    <source>
        <dbReference type="SAM" id="Coils"/>
    </source>
</evidence>
<keyword evidence="11" id="KW-0378">Hydrolase</keyword>
<name>A0ABY5PAK0_9ACTN</name>
<keyword evidence="7" id="KW-0175">Coiled coil</keyword>
<evidence type="ECO:0000256" key="1">
    <source>
        <dbReference type="ARBA" id="ARBA00022490"/>
    </source>
</evidence>
<feature type="domain" description="UVR" evidence="8">
    <location>
        <begin position="210"/>
        <end position="245"/>
    </location>
</feature>
<dbReference type="SUPFAM" id="SSF46600">
    <property type="entry name" value="C-terminal UvrC-binding domain of UvrB"/>
    <property type="match status" value="1"/>
</dbReference>
<keyword evidence="4 6" id="KW-0267">Excision nuclease</keyword>
<accession>A0ABY5PAK0</accession>
<evidence type="ECO:0000313" key="12">
    <source>
        <dbReference type="Proteomes" id="UP001058860"/>
    </source>
</evidence>
<dbReference type="PANTHER" id="PTHR30562:SF1">
    <property type="entry name" value="UVRABC SYSTEM PROTEIN C"/>
    <property type="match status" value="1"/>
</dbReference>
<gene>
    <name evidence="6 11" type="primary">uvrC</name>
    <name evidence="11" type="ORF">LRS13_13265</name>
</gene>
<comment type="subunit">
    <text evidence="6">Interacts with UvrB in an incision complex.</text>
</comment>
<evidence type="ECO:0000256" key="2">
    <source>
        <dbReference type="ARBA" id="ARBA00022763"/>
    </source>
</evidence>
<dbReference type="PROSITE" id="PS50164">
    <property type="entry name" value="GIY_YIG"/>
    <property type="match status" value="1"/>
</dbReference>
<dbReference type="RefSeq" id="WP_353862247.1">
    <property type="nucleotide sequence ID" value="NZ_CP088295.1"/>
</dbReference>
<evidence type="ECO:0000256" key="4">
    <source>
        <dbReference type="ARBA" id="ARBA00022881"/>
    </source>
</evidence>
<protein>
    <recommendedName>
        <fullName evidence="6">UvrABC system protein C</fullName>
        <shortName evidence="6">Protein UvrC</shortName>
    </recommendedName>
    <alternativeName>
        <fullName evidence="6">Excinuclease ABC subunit C</fullName>
    </alternativeName>
</protein>
<dbReference type="Proteomes" id="UP001058860">
    <property type="component" value="Chromosome"/>
</dbReference>